<evidence type="ECO:0000313" key="1">
    <source>
        <dbReference type="EMBL" id="QAB14598.1"/>
    </source>
</evidence>
<accession>A0A451G527</accession>
<proteinExistence type="predicted"/>
<gene>
    <name evidence="1" type="ORF">EPV75_02410</name>
</gene>
<dbReference type="EMBL" id="CP035033">
    <property type="protein sequence ID" value="QAB14598.1"/>
    <property type="molecule type" value="Genomic_DNA"/>
</dbReference>
<dbReference type="PANTHER" id="PTHR36154:SF1">
    <property type="entry name" value="DNA-BINDING TRANSCRIPTIONAL ACTIVATOR ALPA"/>
    <property type="match status" value="1"/>
</dbReference>
<dbReference type="RefSeq" id="WP_128384326.1">
    <property type="nucleotide sequence ID" value="NZ_CP035033.1"/>
</dbReference>
<sequence>MLPSTSLPDQEKALHISNRFLTLKEVTKLLSISRSAIYRRMDPRHELYDSTFPLPIKISSTSSRWIESEIIAWMNQVIESNRRPIIQ</sequence>
<dbReference type="AlphaFoldDB" id="A0A451G527"/>
<dbReference type="KEGG" id="htr:EPV75_02410"/>
<protein>
    <submittedName>
        <fullName evidence="1">AlpA family phage regulatory protein</fullName>
    </submittedName>
</protein>
<dbReference type="InterPro" id="IPR052931">
    <property type="entry name" value="Prophage_regulatory_activator"/>
</dbReference>
<keyword evidence="2" id="KW-1185">Reference proteome</keyword>
<organism evidence="1 2">
    <name type="scientific">Hydrogenovibrio thermophilus</name>
    <dbReference type="NCBI Taxonomy" id="265883"/>
    <lineage>
        <taxon>Bacteria</taxon>
        <taxon>Pseudomonadati</taxon>
        <taxon>Pseudomonadota</taxon>
        <taxon>Gammaproteobacteria</taxon>
        <taxon>Thiotrichales</taxon>
        <taxon>Piscirickettsiaceae</taxon>
        <taxon>Hydrogenovibrio</taxon>
    </lineage>
</organism>
<dbReference type="Pfam" id="PF05930">
    <property type="entry name" value="Phage_AlpA"/>
    <property type="match status" value="1"/>
</dbReference>
<dbReference type="InterPro" id="IPR010260">
    <property type="entry name" value="AlpA"/>
</dbReference>
<dbReference type="Proteomes" id="UP000285478">
    <property type="component" value="Chromosome"/>
</dbReference>
<reference evidence="1 2" key="1">
    <citation type="journal article" date="2018" name="Environ. Microbiol.">
        <title>Genomes of ubiquitous marine and hypersaline Hydrogenovibrio, Thiomicrorhabdus and Thiomicrospira spp. encode a diversity of mechanisms to sustain chemolithoautotrophy in heterogeneous environments.</title>
        <authorList>
            <person name="Scott K.M."/>
            <person name="Williams J."/>
            <person name="Porter C.M.B."/>
            <person name="Russel S."/>
            <person name="Harmer T.L."/>
            <person name="Paul J.H."/>
            <person name="Antonen K.M."/>
            <person name="Bridges M.K."/>
            <person name="Camper G.J."/>
            <person name="Campla C.K."/>
            <person name="Casella L.G."/>
            <person name="Chase E."/>
            <person name="Conrad J.W."/>
            <person name="Cruz M.C."/>
            <person name="Dunlap D.S."/>
            <person name="Duran L."/>
            <person name="Fahsbender E.M."/>
            <person name="Goldsmith D.B."/>
            <person name="Keeley R.F."/>
            <person name="Kondoff M.R."/>
            <person name="Kussy B.I."/>
            <person name="Lane M.K."/>
            <person name="Lawler S."/>
            <person name="Leigh B.A."/>
            <person name="Lewis C."/>
            <person name="Lostal L.M."/>
            <person name="Marking D."/>
            <person name="Mancera P.A."/>
            <person name="McClenthan E.C."/>
            <person name="McIntyre E.A."/>
            <person name="Mine J.A."/>
            <person name="Modi S."/>
            <person name="Moore B.D."/>
            <person name="Morgan W.A."/>
            <person name="Nelson K.M."/>
            <person name="Nguyen K.N."/>
            <person name="Ogburn N."/>
            <person name="Parrino D.G."/>
            <person name="Pedapudi A.D."/>
            <person name="Pelham R.P."/>
            <person name="Preece A.M."/>
            <person name="Rampersad E.A."/>
            <person name="Richardson J.C."/>
            <person name="Rodgers C.M."/>
            <person name="Schaffer B.L."/>
            <person name="Sheridan N.E."/>
            <person name="Solone M.R."/>
            <person name="Staley Z.R."/>
            <person name="Tabuchi M."/>
            <person name="Waide R.J."/>
            <person name="Wanjugi P.W."/>
            <person name="Young S."/>
            <person name="Clum A."/>
            <person name="Daum C."/>
            <person name="Huntemann M."/>
            <person name="Ivanova N."/>
            <person name="Kyrpides N."/>
            <person name="Mikhailova N."/>
            <person name="Palaniappan K."/>
            <person name="Pillay M."/>
            <person name="Reddy T.B.K."/>
            <person name="Shapiro N."/>
            <person name="Stamatis D."/>
            <person name="Varghese N."/>
            <person name="Woyke T."/>
            <person name="Boden R."/>
            <person name="Freyermuth S.K."/>
            <person name="Kerfeld C.A."/>
        </authorList>
    </citation>
    <scope>NUCLEOTIDE SEQUENCE [LARGE SCALE GENOMIC DNA]</scope>
    <source>
        <strain evidence="1 2">JR-2</strain>
    </source>
</reference>
<dbReference type="PANTHER" id="PTHR36154">
    <property type="entry name" value="DNA-BINDING TRANSCRIPTIONAL ACTIVATOR ALPA"/>
    <property type="match status" value="1"/>
</dbReference>
<evidence type="ECO:0000313" key="2">
    <source>
        <dbReference type="Proteomes" id="UP000285478"/>
    </source>
</evidence>
<dbReference type="Gene3D" id="1.10.238.160">
    <property type="match status" value="1"/>
</dbReference>
<name>A0A451G527_9GAMM</name>